<sequence length="685" mass="77382">MSFRFLSNRLLSHGRYFIKQYFKRNILSNILEKPRTLSLPGATVNVTNTAANEVIKSTTLFRFGQHARRLFVDNILNRVTPTYSSQLRTDTLKKFLYGDSTPLFALIGVSLATGSGILTKDDELEGVCWEIREAVARFQSNLDKEDISKKFNEEFNLSNVDIGLPIAKGCAAVVYSAALKKNDPTISNQPKIPETKQPSMLPQTPRSEMMSPIQHTSRFLHNLGGSIDNLSYNRLNVDVEFVTPPNETKAETNSGVTNSDKGGKFVRFNTAANIVHLNDNENTSSDEESPVELTPKSTDFMDYPLALKMMFNYGIQSNAMAILKSMYRETIPARKRQSNEDVDEWEKLLREQTVNLPPHPNIVTMYGVFCDQIPNLPRGDSLYPMALPARINPDGYGRNMTLFLLMKRYNSCLCDYLDKNNVSMRTRLLLFAQLLEGVAHLYRHGVAHRDIKSDNILIDLNDDVHPILVLSDFGCSLADKSHGLHLPYTSYDIDKGGNVALMAPEIKTKTPGTFSFLNYTKADLWACGAIAYEIFGQSNPFYESQHKKLESASYNDSELPILSADVPMIVRRLVSNILQRNPNKRLNPDVAANVMQLFLWAPTSWIRKESLPSTSEILQWLLSLSTKILVNDQLMGGIHGSGKDAFGYQIGRRTYTEYLLISSFLMRAHLQYIRSALNWIHSRTF</sequence>
<evidence type="ECO:0000256" key="13">
    <source>
        <dbReference type="ARBA" id="ARBA00022840"/>
    </source>
</evidence>
<keyword evidence="14" id="KW-0460">Magnesium</keyword>
<comment type="subcellular location">
    <subcellularLocation>
        <location evidence="3">Cytoplasm</location>
        <location evidence="3">Cytosol</location>
    </subcellularLocation>
    <subcellularLocation>
        <location evidence="2">Mitochondrion inner membrane</location>
        <topology evidence="2">Single-pass membrane protein</topology>
    </subcellularLocation>
    <subcellularLocation>
        <location evidence="4">Mitochondrion outer membrane</location>
        <topology evidence="4">Single-pass membrane protein</topology>
    </subcellularLocation>
</comment>
<evidence type="ECO:0000256" key="17">
    <source>
        <dbReference type="ARBA" id="ARBA00047899"/>
    </source>
</evidence>
<dbReference type="InterPro" id="IPR008271">
    <property type="entry name" value="Ser/Thr_kinase_AS"/>
</dbReference>
<feature type="compositionally biased region" description="Polar residues" evidence="19">
    <location>
        <begin position="185"/>
        <end position="206"/>
    </location>
</feature>
<dbReference type="OrthoDB" id="1405469at2759"/>
<keyword evidence="6" id="KW-0723">Serine/threonine-protein kinase</keyword>
<evidence type="ECO:0000256" key="7">
    <source>
        <dbReference type="ARBA" id="ARBA00022679"/>
    </source>
</evidence>
<dbReference type="InterPro" id="IPR011009">
    <property type="entry name" value="Kinase-like_dom_sf"/>
</dbReference>
<dbReference type="GO" id="GO:0005524">
    <property type="term" value="F:ATP binding"/>
    <property type="evidence" value="ECO:0007669"/>
    <property type="project" value="UniProtKB-KW"/>
</dbReference>
<evidence type="ECO:0000256" key="19">
    <source>
        <dbReference type="SAM" id="MobiDB-lite"/>
    </source>
</evidence>
<dbReference type="GO" id="GO:0042981">
    <property type="term" value="P:regulation of apoptotic process"/>
    <property type="evidence" value="ECO:0007669"/>
    <property type="project" value="TreeGrafter"/>
</dbReference>
<evidence type="ECO:0000256" key="8">
    <source>
        <dbReference type="ARBA" id="ARBA00022723"/>
    </source>
</evidence>
<dbReference type="SMART" id="SM00220">
    <property type="entry name" value="S_TKc"/>
    <property type="match status" value="1"/>
</dbReference>
<comment type="cofactor">
    <cofactor evidence="1">
        <name>Mg(2+)</name>
        <dbReference type="ChEBI" id="CHEBI:18420"/>
    </cofactor>
</comment>
<feature type="region of interest" description="Disordered" evidence="19">
    <location>
        <begin position="185"/>
        <end position="207"/>
    </location>
</feature>
<comment type="catalytic activity">
    <reaction evidence="17">
        <text>L-threonyl-[protein] + ATP = O-phospho-L-threonyl-[protein] + ADP + H(+)</text>
        <dbReference type="Rhea" id="RHEA:46608"/>
        <dbReference type="Rhea" id="RHEA-COMP:11060"/>
        <dbReference type="Rhea" id="RHEA-COMP:11605"/>
        <dbReference type="ChEBI" id="CHEBI:15378"/>
        <dbReference type="ChEBI" id="CHEBI:30013"/>
        <dbReference type="ChEBI" id="CHEBI:30616"/>
        <dbReference type="ChEBI" id="CHEBI:61977"/>
        <dbReference type="ChEBI" id="CHEBI:456216"/>
        <dbReference type="EC" id="2.7.11.1"/>
    </reaction>
</comment>
<dbReference type="GO" id="GO:0005741">
    <property type="term" value="C:mitochondrial outer membrane"/>
    <property type="evidence" value="ECO:0007669"/>
    <property type="project" value="UniProtKB-SubCell"/>
</dbReference>
<evidence type="ECO:0000256" key="14">
    <source>
        <dbReference type="ARBA" id="ARBA00022842"/>
    </source>
</evidence>
<gene>
    <name evidence="21" type="primary">Pink1</name>
    <name evidence="21" type="ORF">Bhyg_13327</name>
</gene>
<dbReference type="EMBL" id="WJQU01000004">
    <property type="protein sequence ID" value="KAJ6634748.1"/>
    <property type="molecule type" value="Genomic_DNA"/>
</dbReference>
<evidence type="ECO:0000256" key="15">
    <source>
        <dbReference type="ARBA" id="ARBA00022946"/>
    </source>
</evidence>
<evidence type="ECO:0000256" key="16">
    <source>
        <dbReference type="ARBA" id="ARBA00023128"/>
    </source>
</evidence>
<dbReference type="Gene3D" id="1.10.510.10">
    <property type="entry name" value="Transferase(Phosphotransferase) domain 1"/>
    <property type="match status" value="1"/>
</dbReference>
<keyword evidence="13" id="KW-0067">ATP-binding</keyword>
<dbReference type="Pfam" id="PF00069">
    <property type="entry name" value="Pkinase"/>
    <property type="match status" value="1"/>
</dbReference>
<feature type="domain" description="Protein kinase" evidence="20">
    <location>
        <begin position="277"/>
        <end position="599"/>
    </location>
</feature>
<dbReference type="Proteomes" id="UP001151699">
    <property type="component" value="Chromosome C"/>
</dbReference>
<dbReference type="GO" id="GO:0090141">
    <property type="term" value="P:positive regulation of mitochondrial fission"/>
    <property type="evidence" value="ECO:0007669"/>
    <property type="project" value="TreeGrafter"/>
</dbReference>
<dbReference type="GO" id="GO:0005829">
    <property type="term" value="C:cytosol"/>
    <property type="evidence" value="ECO:0007669"/>
    <property type="project" value="UniProtKB-SubCell"/>
</dbReference>
<evidence type="ECO:0000259" key="20">
    <source>
        <dbReference type="PROSITE" id="PS50011"/>
    </source>
</evidence>
<keyword evidence="8" id="KW-0479">Metal-binding</keyword>
<dbReference type="InterPro" id="IPR051511">
    <property type="entry name" value="MitoQC_Scaffold_Kinases"/>
</dbReference>
<keyword evidence="9" id="KW-0547">Nucleotide-binding</keyword>
<keyword evidence="10 21" id="KW-0418">Kinase</keyword>
<comment type="catalytic activity">
    <reaction evidence="18">
        <text>L-seryl-[protein] + ATP = O-phospho-L-seryl-[protein] + ADP + H(+)</text>
        <dbReference type="Rhea" id="RHEA:17989"/>
        <dbReference type="Rhea" id="RHEA-COMP:9863"/>
        <dbReference type="Rhea" id="RHEA-COMP:11604"/>
        <dbReference type="ChEBI" id="CHEBI:15378"/>
        <dbReference type="ChEBI" id="CHEBI:29999"/>
        <dbReference type="ChEBI" id="CHEBI:30616"/>
        <dbReference type="ChEBI" id="CHEBI:83421"/>
        <dbReference type="ChEBI" id="CHEBI:456216"/>
        <dbReference type="EC" id="2.7.11.1"/>
    </reaction>
</comment>
<dbReference type="PANTHER" id="PTHR22972">
    <property type="entry name" value="SERINE/THREONINE PROTEIN KINASE"/>
    <property type="match status" value="1"/>
</dbReference>
<evidence type="ECO:0000256" key="18">
    <source>
        <dbReference type="ARBA" id="ARBA00048679"/>
    </source>
</evidence>
<reference evidence="21" key="1">
    <citation type="submission" date="2022-07" db="EMBL/GenBank/DDBJ databases">
        <authorList>
            <person name="Trinca V."/>
            <person name="Uliana J.V.C."/>
            <person name="Torres T.T."/>
            <person name="Ward R.J."/>
            <person name="Monesi N."/>
        </authorList>
    </citation>
    <scope>NUCLEOTIDE SEQUENCE</scope>
    <source>
        <strain evidence="21">HSMRA1968</strain>
        <tissue evidence="21">Whole embryos</tissue>
    </source>
</reference>
<dbReference type="GO" id="GO:0000422">
    <property type="term" value="P:autophagy of mitochondrion"/>
    <property type="evidence" value="ECO:0007669"/>
    <property type="project" value="TreeGrafter"/>
</dbReference>
<keyword evidence="12" id="KW-0472">Membrane</keyword>
<name>A0A9Q0RWB5_9DIPT</name>
<evidence type="ECO:0000256" key="10">
    <source>
        <dbReference type="ARBA" id="ARBA00022777"/>
    </source>
</evidence>
<dbReference type="GO" id="GO:0046872">
    <property type="term" value="F:metal ion binding"/>
    <property type="evidence" value="ECO:0007669"/>
    <property type="project" value="UniProtKB-KW"/>
</dbReference>
<keyword evidence="22" id="KW-1185">Reference proteome</keyword>
<dbReference type="PANTHER" id="PTHR22972:SF7">
    <property type="entry name" value="SERINE_THREONINE-PROTEIN KINASE PINK1, MITOCHONDRIAL"/>
    <property type="match status" value="1"/>
</dbReference>
<evidence type="ECO:0000256" key="2">
    <source>
        <dbReference type="ARBA" id="ARBA00004434"/>
    </source>
</evidence>
<evidence type="ECO:0000256" key="1">
    <source>
        <dbReference type="ARBA" id="ARBA00001946"/>
    </source>
</evidence>
<dbReference type="AlphaFoldDB" id="A0A9Q0RWB5"/>
<dbReference type="EC" id="2.7.11.1" evidence="5"/>
<keyword evidence="11" id="KW-1000">Mitochondrion outer membrane</keyword>
<dbReference type="InterPro" id="IPR000719">
    <property type="entry name" value="Prot_kinase_dom"/>
</dbReference>
<evidence type="ECO:0000313" key="21">
    <source>
        <dbReference type="EMBL" id="KAJ6634748.1"/>
    </source>
</evidence>
<evidence type="ECO:0000256" key="9">
    <source>
        <dbReference type="ARBA" id="ARBA00022741"/>
    </source>
</evidence>
<keyword evidence="16" id="KW-0496">Mitochondrion</keyword>
<proteinExistence type="predicted"/>
<accession>A0A9Q0RWB5</accession>
<evidence type="ECO:0000256" key="12">
    <source>
        <dbReference type="ARBA" id="ARBA00022792"/>
    </source>
</evidence>
<protein>
    <recommendedName>
        <fullName evidence="5">non-specific serine/threonine protein kinase</fullName>
        <ecNumber evidence="5">2.7.11.1</ecNumber>
    </recommendedName>
</protein>
<keyword evidence="15" id="KW-0809">Transit peptide</keyword>
<evidence type="ECO:0000256" key="6">
    <source>
        <dbReference type="ARBA" id="ARBA00022527"/>
    </source>
</evidence>
<keyword evidence="7" id="KW-0808">Transferase</keyword>
<evidence type="ECO:0000256" key="4">
    <source>
        <dbReference type="ARBA" id="ARBA00004572"/>
    </source>
</evidence>
<evidence type="ECO:0000256" key="3">
    <source>
        <dbReference type="ARBA" id="ARBA00004514"/>
    </source>
</evidence>
<dbReference type="PROSITE" id="PS00108">
    <property type="entry name" value="PROTEIN_KINASE_ST"/>
    <property type="match status" value="1"/>
</dbReference>
<evidence type="ECO:0000256" key="11">
    <source>
        <dbReference type="ARBA" id="ARBA00022787"/>
    </source>
</evidence>
<keyword evidence="12" id="KW-0999">Mitochondrion inner membrane</keyword>
<evidence type="ECO:0000313" key="22">
    <source>
        <dbReference type="Proteomes" id="UP001151699"/>
    </source>
</evidence>
<dbReference type="SUPFAM" id="SSF56112">
    <property type="entry name" value="Protein kinase-like (PK-like)"/>
    <property type="match status" value="1"/>
</dbReference>
<evidence type="ECO:0000256" key="5">
    <source>
        <dbReference type="ARBA" id="ARBA00012513"/>
    </source>
</evidence>
<organism evidence="21 22">
    <name type="scientific">Pseudolycoriella hygida</name>
    <dbReference type="NCBI Taxonomy" id="35572"/>
    <lineage>
        <taxon>Eukaryota</taxon>
        <taxon>Metazoa</taxon>
        <taxon>Ecdysozoa</taxon>
        <taxon>Arthropoda</taxon>
        <taxon>Hexapoda</taxon>
        <taxon>Insecta</taxon>
        <taxon>Pterygota</taxon>
        <taxon>Neoptera</taxon>
        <taxon>Endopterygota</taxon>
        <taxon>Diptera</taxon>
        <taxon>Nematocera</taxon>
        <taxon>Sciaroidea</taxon>
        <taxon>Sciaridae</taxon>
        <taxon>Pseudolycoriella</taxon>
    </lineage>
</organism>
<dbReference type="GO" id="GO:0004674">
    <property type="term" value="F:protein serine/threonine kinase activity"/>
    <property type="evidence" value="ECO:0007669"/>
    <property type="project" value="UniProtKB-KW"/>
</dbReference>
<dbReference type="GO" id="GO:0005743">
    <property type="term" value="C:mitochondrial inner membrane"/>
    <property type="evidence" value="ECO:0007669"/>
    <property type="project" value="UniProtKB-SubCell"/>
</dbReference>
<comment type="caution">
    <text evidence="21">The sequence shown here is derived from an EMBL/GenBank/DDBJ whole genome shotgun (WGS) entry which is preliminary data.</text>
</comment>
<dbReference type="PROSITE" id="PS50011">
    <property type="entry name" value="PROTEIN_KINASE_DOM"/>
    <property type="match status" value="1"/>
</dbReference>